<accession>A0A1D1VDI9</accession>
<name>A0A1D1VDI9_RAMVA</name>
<proteinExistence type="predicted"/>
<sequence>MSSPAPPSNSSRSLLRNARRVRETQRCQSNYSAAPNRINGSLTIPMVDRCAAVLAPFVLPTTPVLIPNTPLYLCT</sequence>
<comment type="caution">
    <text evidence="2">The sequence shown here is derived from an EMBL/GenBank/DDBJ whole genome shotgun (WGS) entry which is preliminary data.</text>
</comment>
<evidence type="ECO:0000256" key="1">
    <source>
        <dbReference type="SAM" id="MobiDB-lite"/>
    </source>
</evidence>
<evidence type="ECO:0000313" key="3">
    <source>
        <dbReference type="Proteomes" id="UP000186922"/>
    </source>
</evidence>
<dbReference type="Proteomes" id="UP000186922">
    <property type="component" value="Unassembled WGS sequence"/>
</dbReference>
<protein>
    <submittedName>
        <fullName evidence="2">Uncharacterized protein</fullName>
    </submittedName>
</protein>
<reference evidence="2 3" key="1">
    <citation type="journal article" date="2016" name="Nat. Commun.">
        <title>Extremotolerant tardigrade genome and improved radiotolerance of human cultured cells by tardigrade-unique protein.</title>
        <authorList>
            <person name="Hashimoto T."/>
            <person name="Horikawa D.D."/>
            <person name="Saito Y."/>
            <person name="Kuwahara H."/>
            <person name="Kozuka-Hata H."/>
            <person name="Shin-I T."/>
            <person name="Minakuchi Y."/>
            <person name="Ohishi K."/>
            <person name="Motoyama A."/>
            <person name="Aizu T."/>
            <person name="Enomoto A."/>
            <person name="Kondo K."/>
            <person name="Tanaka S."/>
            <person name="Hara Y."/>
            <person name="Koshikawa S."/>
            <person name="Sagara H."/>
            <person name="Miura T."/>
            <person name="Yokobori S."/>
            <person name="Miyagawa K."/>
            <person name="Suzuki Y."/>
            <person name="Kubo T."/>
            <person name="Oyama M."/>
            <person name="Kohara Y."/>
            <person name="Fujiyama A."/>
            <person name="Arakawa K."/>
            <person name="Katayama T."/>
            <person name="Toyoda A."/>
            <person name="Kunieda T."/>
        </authorList>
    </citation>
    <scope>NUCLEOTIDE SEQUENCE [LARGE SCALE GENOMIC DNA]</scope>
    <source>
        <strain evidence="2 3">YOKOZUNA-1</strain>
    </source>
</reference>
<dbReference type="EMBL" id="BDGG01000005">
    <property type="protein sequence ID" value="GAU98960.1"/>
    <property type="molecule type" value="Genomic_DNA"/>
</dbReference>
<gene>
    <name evidence="2" type="primary">RvY_10029-1</name>
    <name evidence="2" type="synonym">RvY_10029.1</name>
    <name evidence="2" type="ORF">RvY_10029</name>
</gene>
<organism evidence="2 3">
    <name type="scientific">Ramazzottius varieornatus</name>
    <name type="common">Water bear</name>
    <name type="synonym">Tardigrade</name>
    <dbReference type="NCBI Taxonomy" id="947166"/>
    <lineage>
        <taxon>Eukaryota</taxon>
        <taxon>Metazoa</taxon>
        <taxon>Ecdysozoa</taxon>
        <taxon>Tardigrada</taxon>
        <taxon>Eutardigrada</taxon>
        <taxon>Parachela</taxon>
        <taxon>Hypsibioidea</taxon>
        <taxon>Ramazzottiidae</taxon>
        <taxon>Ramazzottius</taxon>
    </lineage>
</organism>
<keyword evidence="3" id="KW-1185">Reference proteome</keyword>
<feature type="compositionally biased region" description="Polar residues" evidence="1">
    <location>
        <begin position="26"/>
        <end position="35"/>
    </location>
</feature>
<dbReference type="AlphaFoldDB" id="A0A1D1VDI9"/>
<feature type="region of interest" description="Disordered" evidence="1">
    <location>
        <begin position="1"/>
        <end position="35"/>
    </location>
</feature>
<evidence type="ECO:0000313" key="2">
    <source>
        <dbReference type="EMBL" id="GAU98960.1"/>
    </source>
</evidence>